<feature type="domain" description="RNase H type-1" evidence="1">
    <location>
        <begin position="23"/>
        <end position="146"/>
    </location>
</feature>
<evidence type="ECO:0000313" key="2">
    <source>
        <dbReference type="EMBL" id="PNX63246.1"/>
    </source>
</evidence>
<sequence>RAEEQIQQQHKWQPPRNGWLKCNMDTGFHNQSATTTCGRWCIRDEAGMFVRAGTTWNHGTHSIIEAEALALLESMQAATSMNMVRVIFESHAQRVVDAVHMRNGGSSEFYLTISCIKNMLALYSNFEVNFVKRQANSVAHLLAKAANSWTRCCIFI</sequence>
<dbReference type="InterPro" id="IPR036397">
    <property type="entry name" value="RNaseH_sf"/>
</dbReference>
<dbReference type="Proteomes" id="UP000236291">
    <property type="component" value="Unassembled WGS sequence"/>
</dbReference>
<evidence type="ECO:0000313" key="3">
    <source>
        <dbReference type="Proteomes" id="UP000236291"/>
    </source>
</evidence>
<gene>
    <name evidence="2" type="ORF">L195_g053408</name>
</gene>
<dbReference type="AlphaFoldDB" id="A0A2K3KAB8"/>
<dbReference type="EMBL" id="ASHM01089848">
    <property type="protein sequence ID" value="PNX63246.1"/>
    <property type="molecule type" value="Genomic_DNA"/>
</dbReference>
<dbReference type="InterPro" id="IPR044730">
    <property type="entry name" value="RNase_H-like_dom_plant"/>
</dbReference>
<organism evidence="2 3">
    <name type="scientific">Trifolium pratense</name>
    <name type="common">Red clover</name>
    <dbReference type="NCBI Taxonomy" id="57577"/>
    <lineage>
        <taxon>Eukaryota</taxon>
        <taxon>Viridiplantae</taxon>
        <taxon>Streptophyta</taxon>
        <taxon>Embryophyta</taxon>
        <taxon>Tracheophyta</taxon>
        <taxon>Spermatophyta</taxon>
        <taxon>Magnoliopsida</taxon>
        <taxon>eudicotyledons</taxon>
        <taxon>Gunneridae</taxon>
        <taxon>Pentapetalae</taxon>
        <taxon>rosids</taxon>
        <taxon>fabids</taxon>
        <taxon>Fabales</taxon>
        <taxon>Fabaceae</taxon>
        <taxon>Papilionoideae</taxon>
        <taxon>50 kb inversion clade</taxon>
        <taxon>NPAAA clade</taxon>
        <taxon>Hologalegina</taxon>
        <taxon>IRL clade</taxon>
        <taxon>Trifolieae</taxon>
        <taxon>Trifolium</taxon>
    </lineage>
</organism>
<dbReference type="Gene3D" id="3.30.420.10">
    <property type="entry name" value="Ribonuclease H-like superfamily/Ribonuclease H"/>
    <property type="match status" value="1"/>
</dbReference>
<evidence type="ECO:0000259" key="1">
    <source>
        <dbReference type="Pfam" id="PF13456"/>
    </source>
</evidence>
<dbReference type="CDD" id="cd06222">
    <property type="entry name" value="RNase_H_like"/>
    <property type="match status" value="1"/>
</dbReference>
<feature type="non-terminal residue" evidence="2">
    <location>
        <position position="1"/>
    </location>
</feature>
<protein>
    <submittedName>
        <fullName evidence="2">60S ribosomal protein l23</fullName>
    </submittedName>
</protein>
<reference evidence="2 3" key="2">
    <citation type="journal article" date="2017" name="Front. Plant Sci.">
        <title>Gene Classification and Mining of Molecular Markers Useful in Red Clover (Trifolium pratense) Breeding.</title>
        <authorList>
            <person name="Istvanek J."/>
            <person name="Dluhosova J."/>
            <person name="Dluhos P."/>
            <person name="Patkova L."/>
            <person name="Nedelnik J."/>
            <person name="Repkova J."/>
        </authorList>
    </citation>
    <scope>NUCLEOTIDE SEQUENCE [LARGE SCALE GENOMIC DNA]</scope>
    <source>
        <strain evidence="3">cv. Tatra</strain>
        <tissue evidence="2">Young leaves</tissue>
    </source>
</reference>
<accession>A0A2K3KAB8</accession>
<proteinExistence type="predicted"/>
<dbReference type="InterPro" id="IPR012337">
    <property type="entry name" value="RNaseH-like_sf"/>
</dbReference>
<dbReference type="PANTHER" id="PTHR47074">
    <property type="entry name" value="BNAC02G40300D PROTEIN"/>
    <property type="match status" value="1"/>
</dbReference>
<dbReference type="SUPFAM" id="SSF53098">
    <property type="entry name" value="Ribonuclease H-like"/>
    <property type="match status" value="1"/>
</dbReference>
<dbReference type="InterPro" id="IPR002156">
    <property type="entry name" value="RNaseH_domain"/>
</dbReference>
<dbReference type="Pfam" id="PF13456">
    <property type="entry name" value="RVT_3"/>
    <property type="match status" value="1"/>
</dbReference>
<dbReference type="PANTHER" id="PTHR47074:SF54">
    <property type="entry name" value="RNASE H TYPE-1 DOMAIN-CONTAINING PROTEIN"/>
    <property type="match status" value="1"/>
</dbReference>
<dbReference type="GO" id="GO:0003676">
    <property type="term" value="F:nucleic acid binding"/>
    <property type="evidence" value="ECO:0007669"/>
    <property type="project" value="InterPro"/>
</dbReference>
<name>A0A2K3KAB8_TRIPR</name>
<dbReference type="STRING" id="57577.A0A2K3KAB8"/>
<keyword evidence="2" id="KW-0687">Ribonucleoprotein</keyword>
<dbReference type="InterPro" id="IPR052929">
    <property type="entry name" value="RNase_H-like_EbsB-rel"/>
</dbReference>
<comment type="caution">
    <text evidence="2">The sequence shown here is derived from an EMBL/GenBank/DDBJ whole genome shotgun (WGS) entry which is preliminary data.</text>
</comment>
<dbReference type="GO" id="GO:0004523">
    <property type="term" value="F:RNA-DNA hybrid ribonuclease activity"/>
    <property type="evidence" value="ECO:0007669"/>
    <property type="project" value="InterPro"/>
</dbReference>
<keyword evidence="2" id="KW-0689">Ribosomal protein</keyword>
<reference evidence="2 3" key="1">
    <citation type="journal article" date="2014" name="Am. J. Bot.">
        <title>Genome assembly and annotation for red clover (Trifolium pratense; Fabaceae).</title>
        <authorList>
            <person name="Istvanek J."/>
            <person name="Jaros M."/>
            <person name="Krenek A."/>
            <person name="Repkova J."/>
        </authorList>
    </citation>
    <scope>NUCLEOTIDE SEQUENCE [LARGE SCALE GENOMIC DNA]</scope>
    <source>
        <strain evidence="3">cv. Tatra</strain>
        <tissue evidence="2">Young leaves</tissue>
    </source>
</reference>
<dbReference type="GO" id="GO:0005840">
    <property type="term" value="C:ribosome"/>
    <property type="evidence" value="ECO:0007669"/>
    <property type="project" value="UniProtKB-KW"/>
</dbReference>